<evidence type="ECO:0000313" key="1">
    <source>
        <dbReference type="EMBL" id="KAF5580182.1"/>
    </source>
</evidence>
<protein>
    <submittedName>
        <fullName evidence="1">Uncharacterized protein</fullName>
    </submittedName>
</protein>
<name>A0A8H5KUK3_9HYPO</name>
<keyword evidence="2" id="KW-1185">Reference proteome</keyword>
<organism evidence="1 2">
    <name type="scientific">Fusarium pseudocircinatum</name>
    <dbReference type="NCBI Taxonomy" id="56676"/>
    <lineage>
        <taxon>Eukaryota</taxon>
        <taxon>Fungi</taxon>
        <taxon>Dikarya</taxon>
        <taxon>Ascomycota</taxon>
        <taxon>Pezizomycotina</taxon>
        <taxon>Sordariomycetes</taxon>
        <taxon>Hypocreomycetidae</taxon>
        <taxon>Hypocreales</taxon>
        <taxon>Nectriaceae</taxon>
        <taxon>Fusarium</taxon>
        <taxon>Fusarium fujikuroi species complex</taxon>
    </lineage>
</organism>
<comment type="caution">
    <text evidence="1">The sequence shown here is derived from an EMBL/GenBank/DDBJ whole genome shotgun (WGS) entry which is preliminary data.</text>
</comment>
<reference evidence="1 2" key="1">
    <citation type="submission" date="2020-05" db="EMBL/GenBank/DDBJ databases">
        <title>Identification and distribution of gene clusters putatively required for synthesis of sphingolipid metabolism inhibitors in phylogenetically diverse species of the filamentous fungus Fusarium.</title>
        <authorList>
            <person name="Kim H.-S."/>
            <person name="Busman M."/>
            <person name="Brown D.W."/>
            <person name="Divon H."/>
            <person name="Uhlig S."/>
            <person name="Proctor R.H."/>
        </authorList>
    </citation>
    <scope>NUCLEOTIDE SEQUENCE [LARGE SCALE GENOMIC DNA]</scope>
    <source>
        <strain evidence="1 2">NRRL 36939</strain>
    </source>
</reference>
<gene>
    <name evidence="1" type="ORF">FPCIR_10727</name>
</gene>
<accession>A0A8H5KUK3</accession>
<proteinExistence type="predicted"/>
<dbReference type="OrthoDB" id="5096899at2759"/>
<dbReference type="EMBL" id="JAAOAS010000322">
    <property type="protein sequence ID" value="KAF5580182.1"/>
    <property type="molecule type" value="Genomic_DNA"/>
</dbReference>
<dbReference type="Proteomes" id="UP000546213">
    <property type="component" value="Unassembled WGS sequence"/>
</dbReference>
<sequence>MRLFTKCDWVNNPTKNEIMVTKEVSQPVISGDPMEELAEDIEEELEKWFVLAAVRSEVSYDPIHDNVADDDLTTAIKDWYKEE</sequence>
<evidence type="ECO:0000313" key="2">
    <source>
        <dbReference type="Proteomes" id="UP000546213"/>
    </source>
</evidence>
<dbReference type="AlphaFoldDB" id="A0A8H5KUK3"/>